<dbReference type="AlphaFoldDB" id="A0A834TYH7"/>
<dbReference type="Pfam" id="PF24046">
    <property type="entry name" value="At4g08330"/>
    <property type="match status" value="1"/>
</dbReference>
<name>A0A834TYH7_9FABA</name>
<protein>
    <submittedName>
        <fullName evidence="1">Peptide methionine sulfoxide reductase MsrB</fullName>
    </submittedName>
</protein>
<dbReference type="Gene3D" id="2.170.150.20">
    <property type="entry name" value="Peptide methionine sulfoxide reductase"/>
    <property type="match status" value="1"/>
</dbReference>
<dbReference type="SUPFAM" id="SSF51316">
    <property type="entry name" value="Mss4-like"/>
    <property type="match status" value="1"/>
</dbReference>
<dbReference type="InterPro" id="IPR011057">
    <property type="entry name" value="Mss4-like_sf"/>
</dbReference>
<dbReference type="EMBL" id="JAAIUW010000006">
    <property type="protein sequence ID" value="KAF7829006.1"/>
    <property type="molecule type" value="Genomic_DNA"/>
</dbReference>
<dbReference type="PANTHER" id="PTHR33674:SF5">
    <property type="entry name" value="METHIONINE-S-OXIDE REDUCTASE"/>
    <property type="match status" value="1"/>
</dbReference>
<dbReference type="InterPro" id="IPR045282">
    <property type="entry name" value="At4g08330-like"/>
</dbReference>
<comment type="caution">
    <text evidence="1">The sequence shown here is derived from an EMBL/GenBank/DDBJ whole genome shotgun (WGS) entry which is preliminary data.</text>
</comment>
<dbReference type="Proteomes" id="UP000634136">
    <property type="component" value="Unassembled WGS sequence"/>
</dbReference>
<keyword evidence="2" id="KW-1185">Reference proteome</keyword>
<accession>A0A834TYH7</accession>
<sequence>MGCIYTCTDCGTNLNLNPDSLYPPDFYFDAGNKGTISFSMIDQTKFKFEQEDKVRPFFETLSYWGLHRKRIKILCNTCSRLIGHVYDDGPPLTNNPGQYHMGPTQVIPRASRFRFKTKALRIVSDSDSQTC</sequence>
<dbReference type="PANTHER" id="PTHR33674">
    <property type="entry name" value="METHIONINE-S-OXIDE REDUCTASE"/>
    <property type="match status" value="1"/>
</dbReference>
<evidence type="ECO:0000313" key="2">
    <source>
        <dbReference type="Proteomes" id="UP000634136"/>
    </source>
</evidence>
<reference evidence="1" key="1">
    <citation type="submission" date="2020-09" db="EMBL/GenBank/DDBJ databases">
        <title>Genome-Enabled Discovery of Anthraquinone Biosynthesis in Senna tora.</title>
        <authorList>
            <person name="Kang S.-H."/>
            <person name="Pandey R.P."/>
            <person name="Lee C.-M."/>
            <person name="Sim J.-S."/>
            <person name="Jeong J.-T."/>
            <person name="Choi B.-S."/>
            <person name="Jung M."/>
            <person name="Ginzburg D."/>
            <person name="Zhao K."/>
            <person name="Won S.Y."/>
            <person name="Oh T.-J."/>
            <person name="Yu Y."/>
            <person name="Kim N.-H."/>
            <person name="Lee O.R."/>
            <person name="Lee T.-H."/>
            <person name="Bashyal P."/>
            <person name="Kim T.-S."/>
            <person name="Lee W.-H."/>
            <person name="Kawkins C."/>
            <person name="Kim C.-K."/>
            <person name="Kim J.S."/>
            <person name="Ahn B.O."/>
            <person name="Rhee S.Y."/>
            <person name="Sohng J.K."/>
        </authorList>
    </citation>
    <scope>NUCLEOTIDE SEQUENCE</scope>
    <source>
        <tissue evidence="1">Leaf</tissue>
    </source>
</reference>
<evidence type="ECO:0000313" key="1">
    <source>
        <dbReference type="EMBL" id="KAF7829006.1"/>
    </source>
</evidence>
<proteinExistence type="predicted"/>
<organism evidence="1 2">
    <name type="scientific">Senna tora</name>
    <dbReference type="NCBI Taxonomy" id="362788"/>
    <lineage>
        <taxon>Eukaryota</taxon>
        <taxon>Viridiplantae</taxon>
        <taxon>Streptophyta</taxon>
        <taxon>Embryophyta</taxon>
        <taxon>Tracheophyta</taxon>
        <taxon>Spermatophyta</taxon>
        <taxon>Magnoliopsida</taxon>
        <taxon>eudicotyledons</taxon>
        <taxon>Gunneridae</taxon>
        <taxon>Pentapetalae</taxon>
        <taxon>rosids</taxon>
        <taxon>fabids</taxon>
        <taxon>Fabales</taxon>
        <taxon>Fabaceae</taxon>
        <taxon>Caesalpinioideae</taxon>
        <taxon>Cassia clade</taxon>
        <taxon>Senna</taxon>
    </lineage>
</organism>
<gene>
    <name evidence="1" type="ORF">G2W53_020170</name>
</gene>
<dbReference type="OrthoDB" id="2015559at2759"/>